<protein>
    <recommendedName>
        <fullName evidence="6">Phospholipase A2</fullName>
        <ecNumber evidence="6">3.1.1.4</ecNumber>
    </recommendedName>
</protein>
<dbReference type="EC" id="3.1.1.4" evidence="6"/>
<dbReference type="PANTHER" id="PTHR11716:SF100">
    <property type="entry name" value="PHOSPHOLIPASE A2"/>
    <property type="match status" value="1"/>
</dbReference>
<feature type="binding site" evidence="4">
    <location>
        <position position="33"/>
    </location>
    <ligand>
        <name>Ca(2+)</name>
        <dbReference type="ChEBI" id="CHEBI:29108"/>
    </ligand>
</feature>
<evidence type="ECO:0000259" key="8">
    <source>
        <dbReference type="SMART" id="SM00085"/>
    </source>
</evidence>
<reference evidence="9 10" key="1">
    <citation type="submission" date="2019-07" db="EMBL/GenBank/DDBJ databases">
        <title>Chromosome genome assembly for large yellow croaker.</title>
        <authorList>
            <person name="Xiao S."/>
        </authorList>
    </citation>
    <scope>NUCLEOTIDE SEQUENCE [LARGE SCALE GENOMIC DNA]</scope>
    <source>
        <strain evidence="9">JMULYC20181020</strain>
        <tissue evidence="9">Muscle</tissue>
    </source>
</reference>
<dbReference type="GO" id="GO:0005543">
    <property type="term" value="F:phospholipid binding"/>
    <property type="evidence" value="ECO:0007669"/>
    <property type="project" value="TreeGrafter"/>
</dbReference>
<dbReference type="Proteomes" id="UP000424527">
    <property type="component" value="Unassembled WGS sequence"/>
</dbReference>
<dbReference type="GO" id="GO:0005576">
    <property type="term" value="C:extracellular region"/>
    <property type="evidence" value="ECO:0007669"/>
    <property type="project" value="UniProtKB-SubCell"/>
</dbReference>
<comment type="cofactor">
    <cofactor evidence="4">
        <name>Ca(2+)</name>
        <dbReference type="ChEBI" id="CHEBI:29108"/>
    </cofactor>
    <text evidence="4">Binds 1 Ca(2+) ion per subunit.</text>
</comment>
<sequence length="154" mass="16757">MDHKSVLQFGYMIRCVLPHSNLLQFTNYGCYCGFGGSGKPVDALDSLVGVGFISRVEVGEEASGINRRTAVRANPLASAKTTRFLFRPPLSLRKQLRGSEGTEEEGSNEMEDRVMKTGVESEGWSSVDSQSADNDAVLASEETWTAADKEVDVC</sequence>
<proteinExistence type="inferred from homology"/>
<dbReference type="Pfam" id="PF00068">
    <property type="entry name" value="Phospholip_A2_1"/>
    <property type="match status" value="1"/>
</dbReference>
<evidence type="ECO:0000256" key="4">
    <source>
        <dbReference type="PIRSR" id="PIRSR601211-2"/>
    </source>
</evidence>
<keyword evidence="3" id="KW-1015">Disulfide bond</keyword>
<evidence type="ECO:0000256" key="7">
    <source>
        <dbReference type="SAM" id="MobiDB-lite"/>
    </source>
</evidence>
<feature type="binding site" evidence="4">
    <location>
        <position position="35"/>
    </location>
    <ligand>
        <name>Ca(2+)</name>
        <dbReference type="ChEBI" id="CHEBI:29108"/>
    </ligand>
</feature>
<dbReference type="GO" id="GO:0005509">
    <property type="term" value="F:calcium ion binding"/>
    <property type="evidence" value="ECO:0007669"/>
    <property type="project" value="InterPro"/>
</dbReference>
<dbReference type="GO" id="GO:0006644">
    <property type="term" value="P:phospholipid metabolic process"/>
    <property type="evidence" value="ECO:0007669"/>
    <property type="project" value="InterPro"/>
</dbReference>
<keyword evidence="10" id="KW-1185">Reference proteome</keyword>
<evidence type="ECO:0000256" key="1">
    <source>
        <dbReference type="ARBA" id="ARBA00004613"/>
    </source>
</evidence>
<evidence type="ECO:0000313" key="10">
    <source>
        <dbReference type="Proteomes" id="UP000424527"/>
    </source>
</evidence>
<dbReference type="GO" id="GO:0016042">
    <property type="term" value="P:lipid catabolic process"/>
    <property type="evidence" value="ECO:0007669"/>
    <property type="project" value="InterPro"/>
</dbReference>
<dbReference type="GO" id="GO:0047498">
    <property type="term" value="F:calcium-dependent phospholipase A2 activity"/>
    <property type="evidence" value="ECO:0007669"/>
    <property type="project" value="TreeGrafter"/>
</dbReference>
<evidence type="ECO:0000313" key="9">
    <source>
        <dbReference type="EMBL" id="KAE8284877.1"/>
    </source>
</evidence>
<keyword evidence="4 6" id="KW-0106">Calcium</keyword>
<gene>
    <name evidence="9" type="ORF">D5F01_LYC16320</name>
</gene>
<keyword evidence="4" id="KW-0479">Metal-binding</keyword>
<accession>A0A6G0I0L3</accession>
<feature type="binding site" evidence="4">
    <location>
        <position position="31"/>
    </location>
    <ligand>
        <name>Ca(2+)</name>
        <dbReference type="ChEBI" id="CHEBI:29108"/>
    </ligand>
</feature>
<feature type="domain" description="Phospholipase A2-like central" evidence="8">
    <location>
        <begin position="5"/>
        <end position="93"/>
    </location>
</feature>
<dbReference type="InterPro" id="IPR001211">
    <property type="entry name" value="PLA2"/>
</dbReference>
<evidence type="ECO:0000256" key="6">
    <source>
        <dbReference type="RuleBase" id="RU361236"/>
    </source>
</evidence>
<comment type="catalytic activity">
    <reaction evidence="6">
        <text>a 1,2-diacyl-sn-glycero-3-phosphocholine + H2O = a 1-acyl-sn-glycero-3-phosphocholine + a fatty acid + H(+)</text>
        <dbReference type="Rhea" id="RHEA:15801"/>
        <dbReference type="ChEBI" id="CHEBI:15377"/>
        <dbReference type="ChEBI" id="CHEBI:15378"/>
        <dbReference type="ChEBI" id="CHEBI:28868"/>
        <dbReference type="ChEBI" id="CHEBI:57643"/>
        <dbReference type="ChEBI" id="CHEBI:58168"/>
        <dbReference type="EC" id="3.1.1.4"/>
    </reaction>
</comment>
<dbReference type="PANTHER" id="PTHR11716">
    <property type="entry name" value="PHOSPHOLIPASE A2 FAMILY MEMBER"/>
    <property type="match status" value="1"/>
</dbReference>
<dbReference type="Gene3D" id="1.20.90.10">
    <property type="entry name" value="Phospholipase A2 domain"/>
    <property type="match status" value="1"/>
</dbReference>
<organism evidence="9 10">
    <name type="scientific">Larimichthys crocea</name>
    <name type="common">Large yellow croaker</name>
    <name type="synonym">Pseudosciaena crocea</name>
    <dbReference type="NCBI Taxonomy" id="215358"/>
    <lineage>
        <taxon>Eukaryota</taxon>
        <taxon>Metazoa</taxon>
        <taxon>Chordata</taxon>
        <taxon>Craniata</taxon>
        <taxon>Vertebrata</taxon>
        <taxon>Euteleostomi</taxon>
        <taxon>Actinopterygii</taxon>
        <taxon>Neopterygii</taxon>
        <taxon>Teleostei</taxon>
        <taxon>Neoteleostei</taxon>
        <taxon>Acanthomorphata</taxon>
        <taxon>Eupercaria</taxon>
        <taxon>Sciaenidae</taxon>
        <taxon>Larimichthys</taxon>
    </lineage>
</organism>
<dbReference type="InterPro" id="IPR036444">
    <property type="entry name" value="PLipase_A2_dom_sf"/>
</dbReference>
<name>A0A6G0I0L3_LARCR</name>
<dbReference type="GO" id="GO:0050482">
    <property type="term" value="P:arachidonate secretion"/>
    <property type="evidence" value="ECO:0007669"/>
    <property type="project" value="InterPro"/>
</dbReference>
<dbReference type="SUPFAM" id="SSF48619">
    <property type="entry name" value="Phospholipase A2, PLA2"/>
    <property type="match status" value="1"/>
</dbReference>
<dbReference type="PRINTS" id="PR00389">
    <property type="entry name" value="PHPHLIPASEA2"/>
</dbReference>
<evidence type="ECO:0000256" key="2">
    <source>
        <dbReference type="ARBA" id="ARBA00022525"/>
    </source>
</evidence>
<feature type="compositionally biased region" description="Polar residues" evidence="7">
    <location>
        <begin position="123"/>
        <end position="133"/>
    </location>
</feature>
<feature type="region of interest" description="Disordered" evidence="7">
    <location>
        <begin position="95"/>
        <end position="136"/>
    </location>
</feature>
<comment type="subcellular location">
    <subcellularLocation>
        <location evidence="1 6">Secreted</location>
    </subcellularLocation>
</comment>
<comment type="similarity">
    <text evidence="5">Belongs to the phospholipase A2 family.</text>
</comment>
<keyword evidence="6" id="KW-0378">Hydrolase</keyword>
<keyword evidence="6" id="KW-0443">Lipid metabolism</keyword>
<comment type="caution">
    <text evidence="9">The sequence shown here is derived from an EMBL/GenBank/DDBJ whole genome shotgun (WGS) entry which is preliminary data.</text>
</comment>
<keyword evidence="2 6" id="KW-0964">Secreted</keyword>
<evidence type="ECO:0000256" key="3">
    <source>
        <dbReference type="ARBA" id="ARBA00023157"/>
    </source>
</evidence>
<dbReference type="EMBL" id="REGW02000016">
    <property type="protein sequence ID" value="KAE8284877.1"/>
    <property type="molecule type" value="Genomic_DNA"/>
</dbReference>
<dbReference type="InterPro" id="IPR016090">
    <property type="entry name" value="PLA2-like_dom"/>
</dbReference>
<dbReference type="SMART" id="SM00085">
    <property type="entry name" value="PA2c"/>
    <property type="match status" value="1"/>
</dbReference>
<dbReference type="AlphaFoldDB" id="A0A6G0I0L3"/>
<evidence type="ECO:0000256" key="5">
    <source>
        <dbReference type="RuleBase" id="RU003654"/>
    </source>
</evidence>